<evidence type="ECO:0000256" key="4">
    <source>
        <dbReference type="ARBA" id="ARBA00022722"/>
    </source>
</evidence>
<accession>A0A1H6F637</accession>
<keyword evidence="3 8" id="KW-0963">Cytoplasm</keyword>
<dbReference type="InterPro" id="IPR011805">
    <property type="entry name" value="RNase_R"/>
</dbReference>
<evidence type="ECO:0000256" key="6">
    <source>
        <dbReference type="ARBA" id="ARBA00022839"/>
    </source>
</evidence>
<dbReference type="InterPro" id="IPR011129">
    <property type="entry name" value="CSD"/>
</dbReference>
<dbReference type="GO" id="GO:0005829">
    <property type="term" value="C:cytosol"/>
    <property type="evidence" value="ECO:0007669"/>
    <property type="project" value="TreeGrafter"/>
</dbReference>
<dbReference type="InterPro" id="IPR013668">
    <property type="entry name" value="RNase_R_HTH_12"/>
</dbReference>
<dbReference type="Pfam" id="PF00773">
    <property type="entry name" value="RNB"/>
    <property type="match status" value="1"/>
</dbReference>
<dbReference type="Pfam" id="PF00575">
    <property type="entry name" value="S1"/>
    <property type="match status" value="1"/>
</dbReference>
<dbReference type="EMBL" id="FMSV02000059">
    <property type="protein sequence ID" value="SEH04536.1"/>
    <property type="molecule type" value="Genomic_DNA"/>
</dbReference>
<evidence type="ECO:0000313" key="11">
    <source>
        <dbReference type="Proteomes" id="UP000236724"/>
    </source>
</evidence>
<dbReference type="RefSeq" id="WP_103918591.1">
    <property type="nucleotide sequence ID" value="NZ_FMSV02000059.1"/>
</dbReference>
<evidence type="ECO:0000256" key="5">
    <source>
        <dbReference type="ARBA" id="ARBA00022801"/>
    </source>
</evidence>
<dbReference type="NCBIfam" id="TIGR00358">
    <property type="entry name" value="3_prime_RNase"/>
    <property type="match status" value="1"/>
</dbReference>
<dbReference type="InterPro" id="IPR040476">
    <property type="entry name" value="CSD2"/>
</dbReference>
<dbReference type="PROSITE" id="PS50126">
    <property type="entry name" value="S1"/>
    <property type="match status" value="1"/>
</dbReference>
<evidence type="ECO:0000313" key="10">
    <source>
        <dbReference type="EMBL" id="SEH04536.1"/>
    </source>
</evidence>
<proteinExistence type="inferred from homology"/>
<dbReference type="PANTHER" id="PTHR23355">
    <property type="entry name" value="RIBONUCLEASE"/>
    <property type="match status" value="1"/>
</dbReference>
<dbReference type="AlphaFoldDB" id="A0A1H6F637"/>
<comment type="subcellular location">
    <subcellularLocation>
        <location evidence="2 8">Cytoplasm</location>
    </subcellularLocation>
</comment>
<keyword evidence="7 8" id="KW-0694">RNA-binding</keyword>
<gene>
    <name evidence="10" type="primary">rnr_1</name>
    <name evidence="8" type="synonym">rnr</name>
    <name evidence="10" type="ORF">MBHS_00382</name>
</gene>
<dbReference type="SMART" id="SM00316">
    <property type="entry name" value="S1"/>
    <property type="match status" value="1"/>
</dbReference>
<dbReference type="InterPro" id="IPR050180">
    <property type="entry name" value="RNR_Ribonuclease"/>
</dbReference>
<dbReference type="InterPro" id="IPR004476">
    <property type="entry name" value="RNase_II/RNase_R"/>
</dbReference>
<dbReference type="Pfam" id="PF08206">
    <property type="entry name" value="OB_RNB"/>
    <property type="match status" value="1"/>
</dbReference>
<dbReference type="Pfam" id="PF17876">
    <property type="entry name" value="CSD2"/>
    <property type="match status" value="1"/>
</dbReference>
<dbReference type="PANTHER" id="PTHR23355:SF9">
    <property type="entry name" value="DIS3-LIKE EXONUCLEASE 2"/>
    <property type="match status" value="1"/>
</dbReference>
<keyword evidence="11" id="KW-1185">Reference proteome</keyword>
<dbReference type="GO" id="GO:0008859">
    <property type="term" value="F:exoribonuclease II activity"/>
    <property type="evidence" value="ECO:0007669"/>
    <property type="project" value="UniProtKB-UniRule"/>
</dbReference>
<dbReference type="InterPro" id="IPR003029">
    <property type="entry name" value="S1_domain"/>
</dbReference>
<evidence type="ECO:0000256" key="3">
    <source>
        <dbReference type="ARBA" id="ARBA00022490"/>
    </source>
</evidence>
<comment type="catalytic activity">
    <reaction evidence="1 8">
        <text>Exonucleolytic cleavage in the 3'- to 5'-direction to yield nucleoside 5'-phosphates.</text>
        <dbReference type="EC" id="3.1.13.1"/>
    </reaction>
</comment>
<dbReference type="InterPro" id="IPR001900">
    <property type="entry name" value="RNase_II/R"/>
</dbReference>
<evidence type="ECO:0000256" key="8">
    <source>
        <dbReference type="HAMAP-Rule" id="MF_01895"/>
    </source>
</evidence>
<organism evidence="10 11">
    <name type="scientific">Candidatus Venteria ishoeyi</name>
    <dbReference type="NCBI Taxonomy" id="1899563"/>
    <lineage>
        <taxon>Bacteria</taxon>
        <taxon>Pseudomonadati</taxon>
        <taxon>Pseudomonadota</taxon>
        <taxon>Gammaproteobacteria</taxon>
        <taxon>Thiotrichales</taxon>
        <taxon>Thiotrichaceae</taxon>
        <taxon>Venteria</taxon>
    </lineage>
</organism>
<dbReference type="Proteomes" id="UP000236724">
    <property type="component" value="Unassembled WGS sequence"/>
</dbReference>
<dbReference type="EC" id="3.1.13.1" evidence="8"/>
<dbReference type="NCBIfam" id="TIGR02063">
    <property type="entry name" value="RNase_R"/>
    <property type="match status" value="1"/>
</dbReference>
<keyword evidence="6 8" id="KW-0269">Exonuclease</keyword>
<dbReference type="PROSITE" id="PS01175">
    <property type="entry name" value="RIBONUCLEASE_II"/>
    <property type="match status" value="1"/>
</dbReference>
<dbReference type="GO" id="GO:0003723">
    <property type="term" value="F:RNA binding"/>
    <property type="evidence" value="ECO:0007669"/>
    <property type="project" value="UniProtKB-UniRule"/>
</dbReference>
<dbReference type="OrthoDB" id="9764149at2"/>
<protein>
    <recommendedName>
        <fullName evidence="8">Ribonuclease R</fullName>
        <shortName evidence="8">RNase R</shortName>
        <ecNumber evidence="8">3.1.13.1</ecNumber>
    </recommendedName>
</protein>
<dbReference type="GO" id="GO:0006402">
    <property type="term" value="P:mRNA catabolic process"/>
    <property type="evidence" value="ECO:0007669"/>
    <property type="project" value="TreeGrafter"/>
</dbReference>
<dbReference type="SMART" id="SM00357">
    <property type="entry name" value="CSP"/>
    <property type="match status" value="1"/>
</dbReference>
<sequence>MSKKKKKIIKDPFAAREAKKYKNPIPSREFIIAQLESKGIPMRWKKIAALLNIQDEEQLEGVRRRLKAMERDGQLMRTRRGDYGLPKKMDMVRGRIMGHPDGFGFLIPEAGGDDLFLSERQMHSVFHGDKALAQVVGKDRRGRREGAIVEVLERGTETLAGRFVKEKGVAYVIPSNRRIAQDILIPDDAQKQAKPDQMVIIKLIKQPEKRQPPVGEIIKVLGRHMAPGMETDIAIHDHNIPVNWSEAVEKVAKKLPRTVPTRAKKNREDLRETPLMTIDGEDSRDFDDAVFCEPYGKGWRLLVAIADVSHYVKPGSALDQGAYERGTSVYFPNRVVPMLPEALSNGLCSLNPNVDRLCLVCEMFVTRYGGVRRYRFTQAVMRSAARLTYTQVGAALDGDENAVASHILPHLKNLHNLYLCLRERREKRGALDLETTETRIIFGEGKKIENIVPVVRNDAHKLIEEMMLLANVTTANFLASEEMPFLYRVHARPEQEKLEQLRSFLKPLGLVLYGKEAPNAKHYAKLLQNIQERPDKQMIQTVLLRSLKMAIYTPENVGHFGLAYDAYTHFTSPIRRYPDLLTHRAIVHRLHNKQPEEFDHSPTEMAQLGEHCSMTERRADEATRDVTAWLKCEYLQDRVGETAQGRITAVTSFGVFVELEEIFVEGLVHISTLKSDYYHFDAANHLLRGERGGKVYRLYDPISVKVTRVDLDERKIDFVEV</sequence>
<comment type="function">
    <text evidence="8">3'-5' exoribonuclease that releases 5'-nucleoside monophosphates and is involved in maturation of structured RNAs.</text>
</comment>
<dbReference type="InterPro" id="IPR022966">
    <property type="entry name" value="RNase_II/R_CS"/>
</dbReference>
<evidence type="ECO:0000256" key="7">
    <source>
        <dbReference type="ARBA" id="ARBA00022884"/>
    </source>
</evidence>
<dbReference type="SUPFAM" id="SSF50249">
    <property type="entry name" value="Nucleic acid-binding proteins"/>
    <property type="match status" value="4"/>
</dbReference>
<evidence type="ECO:0000256" key="2">
    <source>
        <dbReference type="ARBA" id="ARBA00004496"/>
    </source>
</evidence>
<dbReference type="Pfam" id="PF08461">
    <property type="entry name" value="WHD_RNase_R"/>
    <property type="match status" value="1"/>
</dbReference>
<evidence type="ECO:0000259" key="9">
    <source>
        <dbReference type="PROSITE" id="PS50126"/>
    </source>
</evidence>
<name>A0A1H6F637_9GAMM</name>
<dbReference type="InterPro" id="IPR012340">
    <property type="entry name" value="NA-bd_OB-fold"/>
</dbReference>
<dbReference type="CDD" id="cd04471">
    <property type="entry name" value="S1_RNase_R"/>
    <property type="match status" value="1"/>
</dbReference>
<dbReference type="HAMAP" id="MF_01895">
    <property type="entry name" value="RNase_R"/>
    <property type="match status" value="1"/>
</dbReference>
<reference evidence="10 11" key="1">
    <citation type="submission" date="2016-10" db="EMBL/GenBank/DDBJ databases">
        <authorList>
            <person name="de Groot N.N."/>
        </authorList>
    </citation>
    <scope>NUCLEOTIDE SEQUENCE [LARGE SCALE GENOMIC DNA]</scope>
    <source>
        <strain evidence="10">MBHS1</strain>
    </source>
</reference>
<dbReference type="Gene3D" id="2.40.50.140">
    <property type="entry name" value="Nucleic acid-binding proteins"/>
    <property type="match status" value="2"/>
</dbReference>
<dbReference type="SMART" id="SM00955">
    <property type="entry name" value="RNB"/>
    <property type="match status" value="1"/>
</dbReference>
<keyword evidence="5 8" id="KW-0378">Hydrolase</keyword>
<keyword evidence="4 8" id="KW-0540">Nuclease</keyword>
<dbReference type="InterPro" id="IPR013223">
    <property type="entry name" value="RNase_B_OB_dom"/>
</dbReference>
<evidence type="ECO:0000256" key="1">
    <source>
        <dbReference type="ARBA" id="ARBA00001849"/>
    </source>
</evidence>
<feature type="domain" description="S1 motif" evidence="9">
    <location>
        <begin position="640"/>
        <end position="721"/>
    </location>
</feature>
<comment type="similarity">
    <text evidence="8">Belongs to the RNR ribonuclease family. RNase R subfamily.</text>
</comment>